<accession>A0A061SB22</accession>
<protein>
    <submittedName>
        <fullName evidence="2">Uncharacterized protein</fullName>
    </submittedName>
</protein>
<keyword evidence="1" id="KW-0472">Membrane</keyword>
<feature type="non-terminal residue" evidence="2">
    <location>
        <position position="1"/>
    </location>
</feature>
<proteinExistence type="predicted"/>
<keyword evidence="1" id="KW-0812">Transmembrane</keyword>
<sequence length="61" mass="6461">DDAPSPGYAVISSHPKRHTELGFQSGCMDEGGSIGPLFNSTFSVGLTLIILILQEIGILFI</sequence>
<keyword evidence="1" id="KW-1133">Transmembrane helix</keyword>
<gene>
    <name evidence="2" type="ORF">TSPGSL018_10776</name>
</gene>
<reference evidence="2" key="1">
    <citation type="submission" date="2014-05" db="EMBL/GenBank/DDBJ databases">
        <title>The transcriptome of the halophilic microalga Tetraselmis sp. GSL018 isolated from the Great Salt Lake, Utah.</title>
        <authorList>
            <person name="Jinkerson R.E."/>
            <person name="D'Adamo S."/>
            <person name="Posewitz M.C."/>
        </authorList>
    </citation>
    <scope>NUCLEOTIDE SEQUENCE</scope>
    <source>
        <strain evidence="2">GSL018</strain>
    </source>
</reference>
<feature type="transmembrane region" description="Helical" evidence="1">
    <location>
        <begin position="42"/>
        <end position="60"/>
    </location>
</feature>
<organism evidence="2">
    <name type="scientific">Tetraselmis sp. GSL018</name>
    <dbReference type="NCBI Taxonomy" id="582737"/>
    <lineage>
        <taxon>Eukaryota</taxon>
        <taxon>Viridiplantae</taxon>
        <taxon>Chlorophyta</taxon>
        <taxon>core chlorophytes</taxon>
        <taxon>Chlorodendrophyceae</taxon>
        <taxon>Chlorodendrales</taxon>
        <taxon>Chlorodendraceae</taxon>
        <taxon>Tetraselmis</taxon>
    </lineage>
</organism>
<dbReference type="AlphaFoldDB" id="A0A061SB22"/>
<evidence type="ECO:0000313" key="2">
    <source>
        <dbReference type="EMBL" id="JAC80224.1"/>
    </source>
</evidence>
<dbReference type="EMBL" id="GBEZ01005044">
    <property type="protein sequence ID" value="JAC80224.1"/>
    <property type="molecule type" value="Transcribed_RNA"/>
</dbReference>
<evidence type="ECO:0000256" key="1">
    <source>
        <dbReference type="SAM" id="Phobius"/>
    </source>
</evidence>
<name>A0A061SB22_9CHLO</name>